<evidence type="ECO:0000313" key="15">
    <source>
        <dbReference type="EnsemblMetazoa" id="SMAR007504-PA"/>
    </source>
</evidence>
<keyword evidence="5" id="KW-0521">NADP</keyword>
<comment type="catalytic activity">
    <reaction evidence="10">
        <text>5,6-dihydrouridine(17) in tRNA + NAD(+) = uridine(17) in tRNA + NADH + H(+)</text>
        <dbReference type="Rhea" id="RHEA:53372"/>
        <dbReference type="Rhea" id="RHEA-COMP:13541"/>
        <dbReference type="Rhea" id="RHEA-COMP:13542"/>
        <dbReference type="ChEBI" id="CHEBI:15378"/>
        <dbReference type="ChEBI" id="CHEBI:57540"/>
        <dbReference type="ChEBI" id="CHEBI:57945"/>
        <dbReference type="ChEBI" id="CHEBI:65315"/>
        <dbReference type="ChEBI" id="CHEBI:74443"/>
        <dbReference type="EC" id="1.3.1.88"/>
    </reaction>
    <physiologicalReaction direction="right-to-left" evidence="10">
        <dbReference type="Rhea" id="RHEA:53374"/>
    </physiologicalReaction>
</comment>
<dbReference type="PhylomeDB" id="T1J1T2"/>
<keyword evidence="6" id="KW-0560">Oxidoreductase</keyword>
<protein>
    <recommendedName>
        <fullName evidence="9">tRNA-dihydrouridine(16/17) synthase [NAD(P)(+)]</fullName>
        <ecNumber evidence="9">1.3.1.88</ecNumber>
    </recommendedName>
</protein>
<sequence>MANEKRTIWQNIVKKSKKILAPMVDQSELAWRLLSRRHGADLCYSPMLHASIFLRDARYRKENLVTCPQDRPLVVQFCANDPDILLEAVRLVADDCDAVDLNLGCPQAIAKRGHYGAYLQEDWDLVHKMINTVHTQLDIPICCKIRVFNDVNKTIEYAKMLEAAGCQLLAVHGRVREQKGRLTGVADWDQIRAIKENVKISVFANGNVQYGADVDRCLNYTSVDGIMIAEGSLYNPTLFENRNLPVWETALEYLEIATEYPCPMSFIRGHLFKLFHHCLQLSENRDLQEELAQAGNMHDFRSVTCKLRDRFPRTENHHQNQSLPFQLPLPVFICQPYVRPSDSDTKMKETTGQKRQMDVDTTLSRRKLKKLLKHPNRCVDKKTKEEYKICQSCCNPKGAKCSFNMCKACCKVFSFTHLSDCPSS</sequence>
<comment type="catalytic activity">
    <reaction evidence="12">
        <text>5,6-dihydrouridine(16) in tRNA + NAD(+) = uridine(16) in tRNA + NADH + H(+)</text>
        <dbReference type="Rhea" id="RHEA:53380"/>
        <dbReference type="Rhea" id="RHEA-COMP:13543"/>
        <dbReference type="Rhea" id="RHEA-COMP:13544"/>
        <dbReference type="ChEBI" id="CHEBI:15378"/>
        <dbReference type="ChEBI" id="CHEBI:57540"/>
        <dbReference type="ChEBI" id="CHEBI:57945"/>
        <dbReference type="ChEBI" id="CHEBI:65315"/>
        <dbReference type="ChEBI" id="CHEBI:74443"/>
        <dbReference type="EC" id="1.3.1.88"/>
    </reaction>
    <physiologicalReaction direction="right-to-left" evidence="12">
        <dbReference type="Rhea" id="RHEA:53382"/>
    </physiologicalReaction>
</comment>
<proteinExistence type="inferred from homology"/>
<evidence type="ECO:0000256" key="9">
    <source>
        <dbReference type="ARBA" id="ARBA00038890"/>
    </source>
</evidence>
<dbReference type="EC" id="1.3.1.88" evidence="9"/>
<comment type="similarity">
    <text evidence="8">Belongs to the Dus family. Dus1 subfamily.</text>
</comment>
<evidence type="ECO:0000313" key="16">
    <source>
        <dbReference type="Proteomes" id="UP000014500"/>
    </source>
</evidence>
<evidence type="ECO:0000256" key="12">
    <source>
        <dbReference type="ARBA" id="ARBA00048934"/>
    </source>
</evidence>
<evidence type="ECO:0000256" key="8">
    <source>
        <dbReference type="ARBA" id="ARBA00038313"/>
    </source>
</evidence>
<comment type="catalytic activity">
    <reaction evidence="13">
        <text>5,6-dihydrouridine(17) in tRNA + NADP(+) = uridine(17) in tRNA + NADPH + H(+)</text>
        <dbReference type="Rhea" id="RHEA:53368"/>
        <dbReference type="Rhea" id="RHEA-COMP:13541"/>
        <dbReference type="Rhea" id="RHEA-COMP:13542"/>
        <dbReference type="ChEBI" id="CHEBI:15378"/>
        <dbReference type="ChEBI" id="CHEBI:57783"/>
        <dbReference type="ChEBI" id="CHEBI:58349"/>
        <dbReference type="ChEBI" id="CHEBI:65315"/>
        <dbReference type="ChEBI" id="CHEBI:74443"/>
        <dbReference type="EC" id="1.3.1.88"/>
    </reaction>
    <physiologicalReaction direction="right-to-left" evidence="13">
        <dbReference type="Rhea" id="RHEA:53370"/>
    </physiologicalReaction>
</comment>
<dbReference type="GO" id="GO:0050660">
    <property type="term" value="F:flavin adenine dinucleotide binding"/>
    <property type="evidence" value="ECO:0007669"/>
    <property type="project" value="InterPro"/>
</dbReference>
<evidence type="ECO:0000259" key="14">
    <source>
        <dbReference type="Pfam" id="PF01207"/>
    </source>
</evidence>
<evidence type="ECO:0000256" key="11">
    <source>
        <dbReference type="ARBA" id="ARBA00047652"/>
    </source>
</evidence>
<evidence type="ECO:0000256" key="10">
    <source>
        <dbReference type="ARBA" id="ARBA00047287"/>
    </source>
</evidence>
<dbReference type="CDD" id="cd02801">
    <property type="entry name" value="DUS_like_FMN"/>
    <property type="match status" value="1"/>
</dbReference>
<evidence type="ECO:0000256" key="7">
    <source>
        <dbReference type="ARBA" id="ARBA00023027"/>
    </source>
</evidence>
<dbReference type="STRING" id="126957.T1J1T2"/>
<dbReference type="Proteomes" id="UP000014500">
    <property type="component" value="Unassembled WGS sequence"/>
</dbReference>
<dbReference type="HOGENOM" id="CLU_013299_5_1_1"/>
<name>T1J1T2_STRMM</name>
<organism evidence="15 16">
    <name type="scientific">Strigamia maritima</name>
    <name type="common">European centipede</name>
    <name type="synonym">Geophilus maritimus</name>
    <dbReference type="NCBI Taxonomy" id="126957"/>
    <lineage>
        <taxon>Eukaryota</taxon>
        <taxon>Metazoa</taxon>
        <taxon>Ecdysozoa</taxon>
        <taxon>Arthropoda</taxon>
        <taxon>Myriapoda</taxon>
        <taxon>Chilopoda</taxon>
        <taxon>Pleurostigmophora</taxon>
        <taxon>Geophilomorpha</taxon>
        <taxon>Linotaeniidae</taxon>
        <taxon>Strigamia</taxon>
    </lineage>
</organism>
<dbReference type="PROSITE" id="PS01136">
    <property type="entry name" value="UPF0034"/>
    <property type="match status" value="1"/>
</dbReference>
<feature type="domain" description="DUS-like FMN-binding" evidence="14">
    <location>
        <begin position="19"/>
        <end position="277"/>
    </location>
</feature>
<dbReference type="SUPFAM" id="SSF51395">
    <property type="entry name" value="FMN-linked oxidoreductases"/>
    <property type="match status" value="1"/>
</dbReference>
<keyword evidence="7" id="KW-0520">NAD</keyword>
<dbReference type="OMA" id="MPHWLAQ"/>
<evidence type="ECO:0000256" key="6">
    <source>
        <dbReference type="ARBA" id="ARBA00023002"/>
    </source>
</evidence>
<evidence type="ECO:0000256" key="3">
    <source>
        <dbReference type="ARBA" id="ARBA00022643"/>
    </source>
</evidence>
<dbReference type="EMBL" id="JH431789">
    <property type="status" value="NOT_ANNOTATED_CDS"/>
    <property type="molecule type" value="Genomic_DNA"/>
</dbReference>
<dbReference type="InterPro" id="IPR018517">
    <property type="entry name" value="tRNA_hU_synthase_CS"/>
</dbReference>
<reference evidence="15" key="2">
    <citation type="submission" date="2015-02" db="UniProtKB">
        <authorList>
            <consortium name="EnsemblMetazoa"/>
        </authorList>
    </citation>
    <scope>IDENTIFICATION</scope>
</reference>
<evidence type="ECO:0000256" key="1">
    <source>
        <dbReference type="ARBA" id="ARBA00001917"/>
    </source>
</evidence>
<evidence type="ECO:0000256" key="5">
    <source>
        <dbReference type="ARBA" id="ARBA00022857"/>
    </source>
</evidence>
<keyword evidence="2" id="KW-0285">Flavoprotein</keyword>
<dbReference type="EnsemblMetazoa" id="SMAR007504-RA">
    <property type="protein sequence ID" value="SMAR007504-PA"/>
    <property type="gene ID" value="SMAR007504"/>
</dbReference>
<dbReference type="Pfam" id="PF01207">
    <property type="entry name" value="Dus"/>
    <property type="match status" value="1"/>
</dbReference>
<accession>T1J1T2</accession>
<dbReference type="PANTHER" id="PTHR11082:SF5">
    <property type="entry name" value="TRNA-DIHYDROURIDINE(16_17) SYNTHASE [NAD(P)(+)]-LIKE"/>
    <property type="match status" value="1"/>
</dbReference>
<dbReference type="PANTHER" id="PTHR11082">
    <property type="entry name" value="TRNA-DIHYDROURIDINE SYNTHASE"/>
    <property type="match status" value="1"/>
</dbReference>
<evidence type="ECO:0000256" key="13">
    <source>
        <dbReference type="ARBA" id="ARBA00049467"/>
    </source>
</evidence>
<evidence type="ECO:0000256" key="4">
    <source>
        <dbReference type="ARBA" id="ARBA00022694"/>
    </source>
</evidence>
<comment type="cofactor">
    <cofactor evidence="1">
        <name>FMN</name>
        <dbReference type="ChEBI" id="CHEBI:58210"/>
    </cofactor>
</comment>
<dbReference type="Gene3D" id="3.20.20.70">
    <property type="entry name" value="Aldolase class I"/>
    <property type="match status" value="1"/>
</dbReference>
<dbReference type="InterPro" id="IPR035587">
    <property type="entry name" value="DUS-like_FMN-bd"/>
</dbReference>
<dbReference type="InterPro" id="IPR013785">
    <property type="entry name" value="Aldolase_TIM"/>
</dbReference>
<dbReference type="AlphaFoldDB" id="T1J1T2"/>
<dbReference type="eggNOG" id="KOG2335">
    <property type="taxonomic scope" value="Eukaryota"/>
</dbReference>
<dbReference type="GO" id="GO:0017150">
    <property type="term" value="F:tRNA dihydrouridine synthase activity"/>
    <property type="evidence" value="ECO:0007669"/>
    <property type="project" value="InterPro"/>
</dbReference>
<reference evidence="16" key="1">
    <citation type="submission" date="2011-05" db="EMBL/GenBank/DDBJ databases">
        <authorList>
            <person name="Richards S.R."/>
            <person name="Qu J."/>
            <person name="Jiang H."/>
            <person name="Jhangiani S.N."/>
            <person name="Agravi P."/>
            <person name="Goodspeed R."/>
            <person name="Gross S."/>
            <person name="Mandapat C."/>
            <person name="Jackson L."/>
            <person name="Mathew T."/>
            <person name="Pu L."/>
            <person name="Thornton R."/>
            <person name="Saada N."/>
            <person name="Wilczek-Boney K.B."/>
            <person name="Lee S."/>
            <person name="Kovar C."/>
            <person name="Wu Y."/>
            <person name="Scherer S.E."/>
            <person name="Worley K.C."/>
            <person name="Muzny D.M."/>
            <person name="Gibbs R."/>
        </authorList>
    </citation>
    <scope>NUCLEOTIDE SEQUENCE</scope>
    <source>
        <strain evidence="16">Brora</strain>
    </source>
</reference>
<keyword evidence="16" id="KW-1185">Reference proteome</keyword>
<evidence type="ECO:0000256" key="2">
    <source>
        <dbReference type="ARBA" id="ARBA00022630"/>
    </source>
</evidence>
<keyword evidence="4" id="KW-0819">tRNA processing</keyword>
<keyword evidence="3" id="KW-0288">FMN</keyword>
<comment type="catalytic activity">
    <reaction evidence="11">
        <text>5,6-dihydrouridine(16) in tRNA + NADP(+) = uridine(16) in tRNA + NADPH + H(+)</text>
        <dbReference type="Rhea" id="RHEA:53376"/>
        <dbReference type="Rhea" id="RHEA-COMP:13543"/>
        <dbReference type="Rhea" id="RHEA-COMP:13544"/>
        <dbReference type="ChEBI" id="CHEBI:15378"/>
        <dbReference type="ChEBI" id="CHEBI:57783"/>
        <dbReference type="ChEBI" id="CHEBI:58349"/>
        <dbReference type="ChEBI" id="CHEBI:65315"/>
        <dbReference type="ChEBI" id="CHEBI:74443"/>
        <dbReference type="EC" id="1.3.1.88"/>
    </reaction>
    <physiologicalReaction direction="right-to-left" evidence="11">
        <dbReference type="Rhea" id="RHEA:53378"/>
    </physiologicalReaction>
</comment>